<organism evidence="1">
    <name type="scientific">Homo sapiens</name>
    <name type="common">Human</name>
    <dbReference type="NCBI Taxonomy" id="9606"/>
    <lineage>
        <taxon>Eukaryota</taxon>
        <taxon>Metazoa</taxon>
        <taxon>Chordata</taxon>
        <taxon>Craniata</taxon>
        <taxon>Vertebrata</taxon>
        <taxon>Euteleostomi</taxon>
        <taxon>Mammalia</taxon>
        <taxon>Eutheria</taxon>
        <taxon>Euarchontoglires</taxon>
        <taxon>Primates</taxon>
        <taxon>Haplorrhini</taxon>
        <taxon>Catarrhini</taxon>
        <taxon>Hominidae</taxon>
        <taxon>Homo</taxon>
    </lineage>
</organism>
<dbReference type="EMBL" id="KJ535087">
    <property type="protein sequence ID" value="AHW56726.1"/>
    <property type="molecule type" value="mRNA"/>
</dbReference>
<keyword evidence="1" id="KW-0808">Transferase</keyword>
<evidence type="ECO:0000313" key="1">
    <source>
        <dbReference type="EMBL" id="AHW56726.1"/>
    </source>
</evidence>
<gene>
    <name evidence="1" type="primary">RPS6KA2</name>
</gene>
<protein>
    <submittedName>
        <fullName evidence="1">Ribosomal protein S6 kinase 90kDa polypeptide 2 isoform A</fullName>
    </submittedName>
</protein>
<accession>X5DPB4</accession>
<dbReference type="ChiTaRS" id="RPS6KA2">
    <property type="organism name" value="human"/>
</dbReference>
<dbReference type="AlphaFoldDB" id="X5DPB4"/>
<name>X5DPB4_HUMAN</name>
<dbReference type="GO" id="GO:0016301">
    <property type="term" value="F:kinase activity"/>
    <property type="evidence" value="ECO:0007669"/>
    <property type="project" value="UniProtKB-KW"/>
</dbReference>
<reference evidence="1" key="1">
    <citation type="journal article" date="2014" name="Nat. Commun.">
        <title>Protein interaction network of alternatively spliced isoforms from brain links genetic risk factors for autism.</title>
        <authorList>
            <person name="Corominas R."/>
            <person name="Yang X."/>
            <person name="Lin G.N."/>
            <person name="Kang S."/>
            <person name="Shen Y."/>
            <person name="Ghamsari L."/>
            <person name="Broly M."/>
            <person name="Rodriguez M."/>
            <person name="Tam S."/>
            <person name="Wanamaker S.A."/>
            <person name="Fan C."/>
            <person name="Yi S."/>
            <person name="Tasan M."/>
            <person name="Lemmens I."/>
            <person name="Kuang X."/>
            <person name="Zhao N."/>
            <person name="Malhotra D."/>
            <person name="Michaelson J.J."/>
            <person name="Vacic V."/>
            <person name="Calderwood M.A."/>
            <person name="Roth F.P."/>
            <person name="Tavernier J."/>
            <person name="Horvath S."/>
            <person name="Salehi-Ashtiani K."/>
            <person name="Korkin D."/>
            <person name="Sebat J."/>
            <person name="Hill D.E."/>
            <person name="Hao T."/>
            <person name="Vidal M."/>
            <person name="Iakoucheva L.M."/>
        </authorList>
    </citation>
    <scope>NUCLEOTIDE SEQUENCE</scope>
    <source>
        <tissue evidence="1">Adult whole brain</tissue>
    </source>
</reference>
<proteinExistence type="evidence at transcript level"/>
<keyword evidence="1" id="KW-0418">Kinase</keyword>
<sequence length="19" mass="2421">MPIAQLWNYGKRSRWSLWK</sequence>
<dbReference type="OrthoDB" id="63267at2759"/>